<protein>
    <submittedName>
        <fullName evidence="1">Uncharacterized protein</fullName>
    </submittedName>
</protein>
<accession>A0A4Y2A6I2</accession>
<name>A0A4Y2A6I2_ARAVE</name>
<gene>
    <name evidence="1" type="ORF">AVEN_194575_1</name>
</gene>
<sequence>MPPLSITKAYSTTSTDVLHVLSGCPPLDLKVRADVMTSQHIQRINNSREFGGLQSFDFEMAREPCLTHNPFETRASYILFHSKRKLQIRSQAANCRIPPFSKDTFHFTP</sequence>
<dbReference type="Proteomes" id="UP000499080">
    <property type="component" value="Unassembled WGS sequence"/>
</dbReference>
<dbReference type="OrthoDB" id="411823at2759"/>
<organism evidence="1 2">
    <name type="scientific">Araneus ventricosus</name>
    <name type="common">Orbweaver spider</name>
    <name type="synonym">Epeira ventricosa</name>
    <dbReference type="NCBI Taxonomy" id="182803"/>
    <lineage>
        <taxon>Eukaryota</taxon>
        <taxon>Metazoa</taxon>
        <taxon>Ecdysozoa</taxon>
        <taxon>Arthropoda</taxon>
        <taxon>Chelicerata</taxon>
        <taxon>Arachnida</taxon>
        <taxon>Araneae</taxon>
        <taxon>Araneomorphae</taxon>
        <taxon>Entelegynae</taxon>
        <taxon>Araneoidea</taxon>
        <taxon>Araneidae</taxon>
        <taxon>Araneus</taxon>
    </lineage>
</organism>
<keyword evidence="2" id="KW-1185">Reference proteome</keyword>
<comment type="caution">
    <text evidence="1">The sequence shown here is derived from an EMBL/GenBank/DDBJ whole genome shotgun (WGS) entry which is preliminary data.</text>
</comment>
<dbReference type="AlphaFoldDB" id="A0A4Y2A6I2"/>
<dbReference type="EMBL" id="BGPR01000007">
    <property type="protein sequence ID" value="GBL75378.1"/>
    <property type="molecule type" value="Genomic_DNA"/>
</dbReference>
<evidence type="ECO:0000313" key="1">
    <source>
        <dbReference type="EMBL" id="GBL75378.1"/>
    </source>
</evidence>
<evidence type="ECO:0000313" key="2">
    <source>
        <dbReference type="Proteomes" id="UP000499080"/>
    </source>
</evidence>
<proteinExistence type="predicted"/>
<reference evidence="1 2" key="1">
    <citation type="journal article" date="2019" name="Sci. Rep.">
        <title>Orb-weaving spider Araneus ventricosus genome elucidates the spidroin gene catalogue.</title>
        <authorList>
            <person name="Kono N."/>
            <person name="Nakamura H."/>
            <person name="Ohtoshi R."/>
            <person name="Moran D.A.P."/>
            <person name="Shinohara A."/>
            <person name="Yoshida Y."/>
            <person name="Fujiwara M."/>
            <person name="Mori M."/>
            <person name="Tomita M."/>
            <person name="Arakawa K."/>
        </authorList>
    </citation>
    <scope>NUCLEOTIDE SEQUENCE [LARGE SCALE GENOMIC DNA]</scope>
</reference>